<keyword evidence="4" id="KW-1185">Reference proteome</keyword>
<evidence type="ECO:0000313" key="3">
    <source>
        <dbReference type="EMBL" id="KLN59755.1"/>
    </source>
</evidence>
<dbReference type="PATRIC" id="fig|1489064.4.peg.27"/>
<dbReference type="SUPFAM" id="SSF54665">
    <property type="entry name" value="CO dehydrogenase molybdoprotein N-domain-like"/>
    <property type="match status" value="1"/>
</dbReference>
<dbReference type="PANTHER" id="PTHR11908:SF123">
    <property type="entry name" value="ALDEHYDE OXIDOREDUCTASE MOLYBDENUM-BINDING SUBUNIT PAOC"/>
    <property type="match status" value="1"/>
</dbReference>
<dbReference type="Pfam" id="PF02738">
    <property type="entry name" value="MoCoBD_1"/>
    <property type="match status" value="1"/>
</dbReference>
<name>A0A0H2MSW9_9PROT</name>
<evidence type="ECO:0000313" key="4">
    <source>
        <dbReference type="Proteomes" id="UP000035444"/>
    </source>
</evidence>
<dbReference type="OrthoDB" id="6177861at2"/>
<dbReference type="STRING" id="1489064.WH96_15300"/>
<dbReference type="GO" id="GO:0016491">
    <property type="term" value="F:oxidoreductase activity"/>
    <property type="evidence" value="ECO:0007669"/>
    <property type="project" value="InterPro"/>
</dbReference>
<dbReference type="Gene3D" id="3.30.365.10">
    <property type="entry name" value="Aldehyde oxidase/xanthine dehydrogenase, molybdopterin binding domain"/>
    <property type="match status" value="4"/>
</dbReference>
<dbReference type="GO" id="GO:0005506">
    <property type="term" value="F:iron ion binding"/>
    <property type="evidence" value="ECO:0007669"/>
    <property type="project" value="InterPro"/>
</dbReference>
<feature type="domain" description="Aldehyde oxidase/xanthine dehydrogenase first molybdopterin binding" evidence="1">
    <location>
        <begin position="257"/>
        <end position="489"/>
    </location>
</feature>
<gene>
    <name evidence="3" type="ORF">WH96_15300</name>
</gene>
<feature type="domain" description="Aldehyde oxidase/xanthine dehydrogenase second molybdopterin binding" evidence="2">
    <location>
        <begin position="521"/>
        <end position="859"/>
    </location>
</feature>
<dbReference type="Proteomes" id="UP000035444">
    <property type="component" value="Unassembled WGS sequence"/>
</dbReference>
<accession>A0A0H2MSW9</accession>
<dbReference type="PANTHER" id="PTHR11908">
    <property type="entry name" value="XANTHINE DEHYDROGENASE"/>
    <property type="match status" value="1"/>
</dbReference>
<protein>
    <submittedName>
        <fullName evidence="3">Uncharacterized protein</fullName>
    </submittedName>
</protein>
<dbReference type="Pfam" id="PF20256">
    <property type="entry name" value="MoCoBD_2"/>
    <property type="match status" value="1"/>
</dbReference>
<organism evidence="3 4">
    <name type="scientific">Kiloniella spongiae</name>
    <dbReference type="NCBI Taxonomy" id="1489064"/>
    <lineage>
        <taxon>Bacteria</taxon>
        <taxon>Pseudomonadati</taxon>
        <taxon>Pseudomonadota</taxon>
        <taxon>Alphaproteobacteria</taxon>
        <taxon>Rhodospirillales</taxon>
        <taxon>Kiloniellaceae</taxon>
        <taxon>Kiloniella</taxon>
    </lineage>
</organism>
<dbReference type="InterPro" id="IPR037165">
    <property type="entry name" value="AldOxase/xan_DH_Mopterin-bd_sf"/>
</dbReference>
<evidence type="ECO:0000259" key="2">
    <source>
        <dbReference type="Pfam" id="PF20256"/>
    </source>
</evidence>
<sequence>MKNTAFSMTRRSFIKTVAGVSFTVNMIPVTELLADETDEITSLNSGDWSKAPGKARYRVDGLVKVTGQKVFARDYRAWNLPGWPKEERPVMIVRATDVNNPFEGLDLSLIPHKSQPVEILYGEKITKEVLRPNKLQDQAEPENQPLIQDVKVKRPSALTWPFIVSKGERASFFGQPVAFLIFENSKNYRAAKKAIQFNSDFVIYDKKPSNKPVFPFNPLTNYVRVASDTKGKDIFSYAQNGDDKNYSEKAFVHRTRIQEQMASGKWKTYNANCSMQAMDPMFMEPENGLGWYDATNKTLNLLVGTQSPDGDMNDVLEMFTGDNPVVKVKTVNIISCYPGGGFGGRDSSVFTLNLAIAAAYAGGKPIRLAYDRFEQFQAGLKRHACELTESLSVDDGGKIQALDVMMSFDGGGRENLSPWVAQLAGLCAGGSYSIPRAAINSNAMYSKNISGGSQRGFGGPQAFFAIETLIDEVAKDNHWDPIELRRKNILHENENTVVGGPITEKLRLHEILDKSEDHGIWRDQKREKERWRKEGLLYGVGFAMSMQAFGTSGDGLIGFVELDRSGHLVVKTNAVDMGNGSATTLAVSTADYLGRNASKIDMGNPDLFPVLNMSTDKKGSWKESDWTANGVGSSSACLTAFHQVHAINQASKVLFDTSIVPVAREILGLPDIPADDFIWKDERLYINDRELPPIPMDIIADVIYRTGRIKGALVHAYFQEIWVKADFDVKGITHNWEIDGLAVYSAGESKPEIIRRRANSGIYPSPASSRYSRTTFAPCGNIIGLTVDPVSGEAVVRKSLSVLNAGKIITEELVSGQSQGGVAMAIGYSLLEDMPPGLGGPADGDWNLNQYFVPRAADVALEGQELITLDALKDDKTGKGIAEAVMCSVAPAISNALYDATGVRFRDLPITAEKIRKGMDKNG</sequence>
<dbReference type="RefSeq" id="WP_047765086.1">
    <property type="nucleotide sequence ID" value="NZ_LAQL01000010.1"/>
</dbReference>
<evidence type="ECO:0000259" key="1">
    <source>
        <dbReference type="Pfam" id="PF02738"/>
    </source>
</evidence>
<dbReference type="InterPro" id="IPR046867">
    <property type="entry name" value="AldOxase/xan_DH_MoCoBD2"/>
</dbReference>
<dbReference type="SUPFAM" id="SSF56003">
    <property type="entry name" value="Molybdenum cofactor-binding domain"/>
    <property type="match status" value="1"/>
</dbReference>
<dbReference type="InterPro" id="IPR036856">
    <property type="entry name" value="Ald_Oxase/Xan_DH_a/b_sf"/>
</dbReference>
<dbReference type="InterPro" id="IPR016208">
    <property type="entry name" value="Ald_Oxase/xanthine_DH-like"/>
</dbReference>
<proteinExistence type="predicted"/>
<dbReference type="EMBL" id="LAQL01000010">
    <property type="protein sequence ID" value="KLN59755.1"/>
    <property type="molecule type" value="Genomic_DNA"/>
</dbReference>
<dbReference type="AlphaFoldDB" id="A0A0H2MSW9"/>
<dbReference type="InterPro" id="IPR008274">
    <property type="entry name" value="AldOxase/xan_DH_MoCoBD1"/>
</dbReference>
<reference evidence="3 4" key="1">
    <citation type="submission" date="2015-03" db="EMBL/GenBank/DDBJ databases">
        <title>Genome Sequence of Kiloniella spongiae MEBiC09566, isolated from a marine sponge.</title>
        <authorList>
            <person name="Shao Z."/>
            <person name="Wang L."/>
            <person name="Li X."/>
        </authorList>
    </citation>
    <scope>NUCLEOTIDE SEQUENCE [LARGE SCALE GENOMIC DNA]</scope>
    <source>
        <strain evidence="3 4">MEBiC09566</strain>
    </source>
</reference>
<comment type="caution">
    <text evidence="3">The sequence shown here is derived from an EMBL/GenBank/DDBJ whole genome shotgun (WGS) entry which is preliminary data.</text>
</comment>